<feature type="binding site" evidence="3">
    <location>
        <position position="265"/>
    </location>
    <ligand>
        <name>FAD</name>
        <dbReference type="ChEBI" id="CHEBI:57692"/>
    </ligand>
</feature>
<gene>
    <name evidence="7" type="ORF">HCN44_001091</name>
</gene>
<comment type="caution">
    <text evidence="7">The sequence shown here is derived from an EMBL/GenBank/DDBJ whole genome shotgun (WGS) entry which is preliminary data.</text>
</comment>
<reference evidence="7 8" key="1">
    <citation type="submission" date="2020-08" db="EMBL/GenBank/DDBJ databases">
        <title>Aphidius gifuensis genome sequencing and assembly.</title>
        <authorList>
            <person name="Du Z."/>
        </authorList>
    </citation>
    <scope>NUCLEOTIDE SEQUENCE [LARGE SCALE GENOMIC DNA]</scope>
    <source>
        <strain evidence="7">YNYX2018</strain>
        <tissue evidence="7">Adults</tissue>
    </source>
</reference>
<keyword evidence="3 4" id="KW-0274">FAD</keyword>
<protein>
    <recommendedName>
        <fullName evidence="6">Glucose-methanol-choline oxidoreductase N-terminal domain-containing protein</fullName>
    </recommendedName>
</protein>
<dbReference type="GO" id="GO:0016614">
    <property type="term" value="F:oxidoreductase activity, acting on CH-OH group of donors"/>
    <property type="evidence" value="ECO:0007669"/>
    <property type="project" value="InterPro"/>
</dbReference>
<evidence type="ECO:0000256" key="3">
    <source>
        <dbReference type="PIRSR" id="PIRSR000137-2"/>
    </source>
</evidence>
<dbReference type="PANTHER" id="PTHR11552:SF227">
    <property type="entry name" value="GLUCOSE DEHYDROGENASE [FAD, QUINONE]-LIKE PROTEIN"/>
    <property type="match status" value="1"/>
</dbReference>
<name>A0A835CNV4_APHGI</name>
<dbReference type="PROSITE" id="PS00623">
    <property type="entry name" value="GMC_OXRED_1"/>
    <property type="match status" value="1"/>
</dbReference>
<feature type="domain" description="Glucose-methanol-choline oxidoreductase N-terminal" evidence="6">
    <location>
        <begin position="128"/>
        <end position="151"/>
    </location>
</feature>
<evidence type="ECO:0000256" key="4">
    <source>
        <dbReference type="RuleBase" id="RU003968"/>
    </source>
</evidence>
<feature type="binding site" evidence="3">
    <location>
        <begin position="138"/>
        <end position="141"/>
    </location>
    <ligand>
        <name>FAD</name>
        <dbReference type="ChEBI" id="CHEBI:57692"/>
    </ligand>
</feature>
<comment type="cofactor">
    <cofactor evidence="3">
        <name>FAD</name>
        <dbReference type="ChEBI" id="CHEBI:57692"/>
    </cofactor>
</comment>
<dbReference type="InterPro" id="IPR000172">
    <property type="entry name" value="GMC_OxRdtase_N"/>
</dbReference>
<evidence type="ECO:0000256" key="5">
    <source>
        <dbReference type="SAM" id="SignalP"/>
    </source>
</evidence>
<dbReference type="Pfam" id="PF05199">
    <property type="entry name" value="GMC_oxred_C"/>
    <property type="match status" value="1"/>
</dbReference>
<dbReference type="PANTHER" id="PTHR11552">
    <property type="entry name" value="GLUCOSE-METHANOL-CHOLINE GMC OXIDOREDUCTASE"/>
    <property type="match status" value="1"/>
</dbReference>
<feature type="chain" id="PRO_5032697591" description="Glucose-methanol-choline oxidoreductase N-terminal domain-containing protein" evidence="5">
    <location>
        <begin position="21"/>
        <end position="605"/>
    </location>
</feature>
<comment type="similarity">
    <text evidence="1 4">Belongs to the GMC oxidoreductase family.</text>
</comment>
<keyword evidence="4" id="KW-0285">Flavoprotein</keyword>
<dbReference type="PIRSF" id="PIRSF000137">
    <property type="entry name" value="Alcohol_oxidase"/>
    <property type="match status" value="1"/>
</dbReference>
<dbReference type="InterPro" id="IPR007867">
    <property type="entry name" value="GMC_OxRtase_C"/>
</dbReference>
<sequence>MKDIRGIFIPLILLISNSECASFFDLLSSYGPEDSYDIPRKTLPSKNDYDFIVVGAGPGGATVTNRLSENKNWNILLLEAGQPEGIINQIPLSTIAFPAGDYDWGYRLQTDGKSCLGMVDERCTWPRGKSLGGTTTINTMVYTRGNKLDFDKWADMGNYGWDFKNVLPYFKKSEKFRIPGIFDPAYHGYNGNVDVEYPQWRTPFATAFLEAGQTLGYNITDVNGADQIGFSYIQLTSDQGARCSASKAYLRINRSNLDIVTGARVLRILINSRNQAYGVEYEKNGIKYKAYASKEVVLSAGTIDSAKLLMLSGIGPRDHLNQMGIPVIKDAKVGYNLQEHIGFWGLSFVVDLPVTIILKRISDSSILLDYIFHRKGPISSPAGAEAIAFMKTKYSEDSRPDVELFLLAAGLNADNGRVFRKGYGITDKVYDAIYKPIEGRDTITILPVGHNPKSRGRILLKSKDPYDKPIINGNFFNNTMDIEVLLEGIKYAIELVNTEPFKKYGVQINSLKVPGCEKFEFGCDDYWRCAIRQIPLMENHECGTIKMGPKNDPNAVVDPELRVYGIDYLRVVDASVMPVIPVGHITADVYMIGEKGADMIKYTWQ</sequence>
<dbReference type="EMBL" id="JACMRX010000005">
    <property type="protein sequence ID" value="KAF7988518.1"/>
    <property type="molecule type" value="Genomic_DNA"/>
</dbReference>
<dbReference type="Proteomes" id="UP000639338">
    <property type="component" value="Unassembled WGS sequence"/>
</dbReference>
<feature type="active site" description="Proton donor" evidence="2">
    <location>
        <position position="540"/>
    </location>
</feature>
<evidence type="ECO:0000259" key="6">
    <source>
        <dbReference type="PROSITE" id="PS00623"/>
    </source>
</evidence>
<feature type="active site" description="Proton acceptor" evidence="2">
    <location>
        <position position="584"/>
    </location>
</feature>
<dbReference type="Gene3D" id="3.50.50.60">
    <property type="entry name" value="FAD/NAD(P)-binding domain"/>
    <property type="match status" value="1"/>
</dbReference>
<evidence type="ECO:0000313" key="7">
    <source>
        <dbReference type="EMBL" id="KAF7988518.1"/>
    </source>
</evidence>
<dbReference type="GO" id="GO:0050660">
    <property type="term" value="F:flavin adenine dinucleotide binding"/>
    <property type="evidence" value="ECO:0007669"/>
    <property type="project" value="InterPro"/>
</dbReference>
<organism evidence="7 8">
    <name type="scientific">Aphidius gifuensis</name>
    <name type="common">Parasitoid wasp</name>
    <dbReference type="NCBI Taxonomy" id="684658"/>
    <lineage>
        <taxon>Eukaryota</taxon>
        <taxon>Metazoa</taxon>
        <taxon>Ecdysozoa</taxon>
        <taxon>Arthropoda</taxon>
        <taxon>Hexapoda</taxon>
        <taxon>Insecta</taxon>
        <taxon>Pterygota</taxon>
        <taxon>Neoptera</taxon>
        <taxon>Endopterygota</taxon>
        <taxon>Hymenoptera</taxon>
        <taxon>Apocrita</taxon>
        <taxon>Ichneumonoidea</taxon>
        <taxon>Braconidae</taxon>
        <taxon>Aphidiinae</taxon>
        <taxon>Aphidius</taxon>
    </lineage>
</organism>
<dbReference type="Pfam" id="PF00732">
    <property type="entry name" value="GMC_oxred_N"/>
    <property type="match status" value="1"/>
</dbReference>
<dbReference type="InterPro" id="IPR036188">
    <property type="entry name" value="FAD/NAD-bd_sf"/>
</dbReference>
<dbReference type="AlphaFoldDB" id="A0A835CNV4"/>
<keyword evidence="5" id="KW-0732">Signal</keyword>
<evidence type="ECO:0000256" key="2">
    <source>
        <dbReference type="PIRSR" id="PIRSR000137-1"/>
    </source>
</evidence>
<proteinExistence type="inferred from homology"/>
<feature type="signal peptide" evidence="5">
    <location>
        <begin position="1"/>
        <end position="20"/>
    </location>
</feature>
<accession>A0A835CNV4</accession>
<dbReference type="Gene3D" id="3.30.560.10">
    <property type="entry name" value="Glucose Oxidase, domain 3"/>
    <property type="match status" value="1"/>
</dbReference>
<evidence type="ECO:0000313" key="8">
    <source>
        <dbReference type="Proteomes" id="UP000639338"/>
    </source>
</evidence>
<evidence type="ECO:0000256" key="1">
    <source>
        <dbReference type="ARBA" id="ARBA00010790"/>
    </source>
</evidence>
<feature type="binding site" evidence="3">
    <location>
        <position position="134"/>
    </location>
    <ligand>
        <name>FAD</name>
        <dbReference type="ChEBI" id="CHEBI:57692"/>
    </ligand>
</feature>
<dbReference type="OrthoDB" id="269227at2759"/>
<dbReference type="SUPFAM" id="SSF54373">
    <property type="entry name" value="FAD-linked reductases, C-terminal domain"/>
    <property type="match status" value="1"/>
</dbReference>
<dbReference type="InterPro" id="IPR012132">
    <property type="entry name" value="GMC_OxRdtase"/>
</dbReference>
<keyword evidence="8" id="KW-1185">Reference proteome</keyword>
<dbReference type="SUPFAM" id="SSF51905">
    <property type="entry name" value="FAD/NAD(P)-binding domain"/>
    <property type="match status" value="1"/>
</dbReference>